<evidence type="ECO:0008006" key="3">
    <source>
        <dbReference type="Google" id="ProtNLM"/>
    </source>
</evidence>
<dbReference type="Proteomes" id="UP000316125">
    <property type="component" value="Chromosome"/>
</dbReference>
<dbReference type="RefSeq" id="WP_140038145.1">
    <property type="nucleotide sequence ID" value="NZ_CP041040.1"/>
</dbReference>
<dbReference type="AlphaFoldDB" id="A0A4Y5YTY4"/>
<accession>A0A4Y5YTY4</accession>
<dbReference type="Pfam" id="PF06475">
    <property type="entry name" value="Glycolipid_bind"/>
    <property type="match status" value="1"/>
</dbReference>
<dbReference type="SUPFAM" id="SSF159275">
    <property type="entry name" value="PA1994-like"/>
    <property type="match status" value="1"/>
</dbReference>
<dbReference type="EMBL" id="CP041040">
    <property type="protein sequence ID" value="QDE36008.1"/>
    <property type="molecule type" value="Genomic_DNA"/>
</dbReference>
<proteinExistence type="predicted"/>
<dbReference type="InterPro" id="IPR009467">
    <property type="entry name" value="Glycolipid-bd_prot_put"/>
</dbReference>
<evidence type="ECO:0000313" key="1">
    <source>
        <dbReference type="EMBL" id="QDE36008.1"/>
    </source>
</evidence>
<protein>
    <recommendedName>
        <fullName evidence="3">Glycolipid-binding domain-containing protein</fullName>
    </recommendedName>
</protein>
<sequence length="193" mass="21484">MRLKTPPAGASWTHTGARTGFEVAFFEDPDTGHRLSGHTTASESAALWSVGYDVTVDRLWRTVAVRASNLTSAGEGKLTLTRDPEGRWTANGEQRPDLDGCCDVDFESSAVTNTLPLHRLDFTEGVGVDVPAAFVRADDLRVQRLEQRYTLIEADREQILFHYESSTFDFACDLRYDLSGLIVEYPGIAIRER</sequence>
<gene>
    <name evidence="1" type="ORF">FIV50_15155</name>
</gene>
<evidence type="ECO:0000313" key="2">
    <source>
        <dbReference type="Proteomes" id="UP000316125"/>
    </source>
</evidence>
<name>A0A4Y5YTY4_9MICO</name>
<organism evidence="1 2">
    <name type="scientific">Microbacterium foliorum</name>
    <dbReference type="NCBI Taxonomy" id="104336"/>
    <lineage>
        <taxon>Bacteria</taxon>
        <taxon>Bacillati</taxon>
        <taxon>Actinomycetota</taxon>
        <taxon>Actinomycetes</taxon>
        <taxon>Micrococcales</taxon>
        <taxon>Microbacteriaceae</taxon>
        <taxon>Microbacterium</taxon>
    </lineage>
</organism>
<dbReference type="OrthoDB" id="7347529at2"/>
<reference evidence="1 2" key="1">
    <citation type="submission" date="2019-06" db="EMBL/GenBank/DDBJ databases">
        <title>Complete genome of Microbacterium foliorum M2.</title>
        <authorList>
            <person name="Cao G."/>
        </authorList>
    </citation>
    <scope>NUCLEOTIDE SEQUENCE [LARGE SCALE GENOMIC DNA]</scope>
    <source>
        <strain evidence="1 2">M2</strain>
    </source>
</reference>